<evidence type="ECO:0000256" key="5">
    <source>
        <dbReference type="ARBA" id="ARBA00022525"/>
    </source>
</evidence>
<reference evidence="12" key="1">
    <citation type="submission" date="2021-01" db="EMBL/GenBank/DDBJ databases">
        <title>A chromosome-scale assembly of European eel, Anguilla anguilla.</title>
        <authorList>
            <person name="Henkel C."/>
            <person name="Jong-Raadsen S.A."/>
            <person name="Dufour S."/>
            <person name="Weltzien F.-A."/>
            <person name="Palstra A.P."/>
            <person name="Pelster B."/>
            <person name="Spaink H.P."/>
            <person name="Van Den Thillart G.E."/>
            <person name="Jansen H."/>
            <person name="Zahm M."/>
            <person name="Klopp C."/>
            <person name="Cedric C."/>
            <person name="Louis A."/>
            <person name="Berthelot C."/>
            <person name="Parey E."/>
            <person name="Roest Crollius H."/>
            <person name="Montfort J."/>
            <person name="Robinson-Rechavi M."/>
            <person name="Bucao C."/>
            <person name="Bouchez O."/>
            <person name="Gislard M."/>
            <person name="Lluch J."/>
            <person name="Milhes M."/>
            <person name="Lampietro C."/>
            <person name="Lopez Roques C."/>
            <person name="Donnadieu C."/>
            <person name="Braasch I."/>
            <person name="Desvignes T."/>
            <person name="Postlethwait J."/>
            <person name="Bobe J."/>
            <person name="Guiguen Y."/>
            <person name="Dirks R."/>
        </authorList>
    </citation>
    <scope>NUCLEOTIDE SEQUENCE</scope>
    <source>
        <strain evidence="12">Tag_6206</strain>
        <tissue evidence="12">Liver</tissue>
    </source>
</reference>
<evidence type="ECO:0000256" key="7">
    <source>
        <dbReference type="ARBA" id="ARBA00023121"/>
    </source>
</evidence>
<dbReference type="InterPro" id="IPR000566">
    <property type="entry name" value="Lipocln_cytosolic_FA-bd_dom"/>
</dbReference>
<gene>
    <name evidence="12" type="ORF">ANANG_G00082050</name>
</gene>
<dbReference type="PANTHER" id="PTHR10612">
    <property type="entry name" value="APOLIPOPROTEIN D"/>
    <property type="match status" value="1"/>
</dbReference>
<keyword evidence="4" id="KW-0813">Transport</keyword>
<dbReference type="PRINTS" id="PR00179">
    <property type="entry name" value="LIPOCALIN"/>
</dbReference>
<evidence type="ECO:0000256" key="9">
    <source>
        <dbReference type="ARBA" id="ARBA00023180"/>
    </source>
</evidence>
<dbReference type="Pfam" id="PF08212">
    <property type="entry name" value="Lipocalin_2"/>
    <property type="match status" value="1"/>
</dbReference>
<dbReference type="GO" id="GO:0000302">
    <property type="term" value="P:response to reactive oxygen species"/>
    <property type="evidence" value="ECO:0007669"/>
    <property type="project" value="TreeGrafter"/>
</dbReference>
<evidence type="ECO:0000256" key="2">
    <source>
        <dbReference type="ARBA" id="ARBA00006889"/>
    </source>
</evidence>
<dbReference type="SUPFAM" id="SSF50814">
    <property type="entry name" value="Lipocalins"/>
    <property type="match status" value="1"/>
</dbReference>
<sequence length="219" mass="24347">MPFSFKSAGLCFCSLHKVNIEEMQALHALFLTMGSFLAVNAQSFHLGRCPTPPVQQNFDVAKYMGRWYEIQKLPAVFELGTCNQATYTLMPEGVVKVVNAELLSDGMVHSIEGTARVKNASQPAILEVSFFKGAPSAPYWVLSTDYESYTLVYACTNYLGFFYVDFAWIMSRSRTLQEETVTELRNVLTSNGISVKRMMVSDQTNCAAMTQEGGPVIAE</sequence>
<dbReference type="PANTHER" id="PTHR10612:SF58">
    <property type="entry name" value="APOLIPOPROTEIN D"/>
    <property type="match status" value="1"/>
</dbReference>
<keyword evidence="7" id="KW-0446">Lipid-binding</keyword>
<comment type="similarity">
    <text evidence="2">Belongs to the calycin superfamily. Lipocalin family.</text>
</comment>
<comment type="subcellular location">
    <subcellularLocation>
        <location evidence="1">Secreted</location>
    </subcellularLocation>
</comment>
<evidence type="ECO:0000313" key="13">
    <source>
        <dbReference type="Proteomes" id="UP001044222"/>
    </source>
</evidence>
<dbReference type="GO" id="GO:0008289">
    <property type="term" value="F:lipid binding"/>
    <property type="evidence" value="ECO:0007669"/>
    <property type="project" value="UniProtKB-KW"/>
</dbReference>
<protein>
    <recommendedName>
        <fullName evidence="3">Apolipoprotein D</fullName>
    </recommendedName>
</protein>
<keyword evidence="6" id="KW-0732">Signal</keyword>
<evidence type="ECO:0000256" key="3">
    <source>
        <dbReference type="ARBA" id="ARBA00019890"/>
    </source>
</evidence>
<dbReference type="PROSITE" id="PS00213">
    <property type="entry name" value="LIPOCALIN"/>
    <property type="match status" value="1"/>
</dbReference>
<dbReference type="PRINTS" id="PR02058">
    <property type="entry name" value="APODVERTBRTE"/>
</dbReference>
<keyword evidence="8" id="KW-1015">Disulfide bond</keyword>
<dbReference type="FunFam" id="2.40.128.20:FF:000003">
    <property type="entry name" value="Apolipoprotein D"/>
    <property type="match status" value="1"/>
</dbReference>
<dbReference type="Gene3D" id="2.40.128.20">
    <property type="match status" value="1"/>
</dbReference>
<dbReference type="InterPro" id="IPR002969">
    <property type="entry name" value="ApolipopD"/>
</dbReference>
<dbReference type="InterPro" id="IPR012674">
    <property type="entry name" value="Calycin"/>
</dbReference>
<dbReference type="Proteomes" id="UP001044222">
    <property type="component" value="Unassembled WGS sequence"/>
</dbReference>
<feature type="domain" description="Lipocalin/cytosolic fatty-acid binding" evidence="11">
    <location>
        <begin position="58"/>
        <end position="201"/>
    </location>
</feature>
<evidence type="ECO:0000256" key="6">
    <source>
        <dbReference type="ARBA" id="ARBA00022729"/>
    </source>
</evidence>
<proteinExistence type="inferred from homology"/>
<accession>A0A9D3S320</accession>
<evidence type="ECO:0000259" key="11">
    <source>
        <dbReference type="Pfam" id="PF08212"/>
    </source>
</evidence>
<organism evidence="12 13">
    <name type="scientific">Anguilla anguilla</name>
    <name type="common">European freshwater eel</name>
    <name type="synonym">Muraena anguilla</name>
    <dbReference type="NCBI Taxonomy" id="7936"/>
    <lineage>
        <taxon>Eukaryota</taxon>
        <taxon>Metazoa</taxon>
        <taxon>Chordata</taxon>
        <taxon>Craniata</taxon>
        <taxon>Vertebrata</taxon>
        <taxon>Euteleostomi</taxon>
        <taxon>Actinopterygii</taxon>
        <taxon>Neopterygii</taxon>
        <taxon>Teleostei</taxon>
        <taxon>Anguilliformes</taxon>
        <taxon>Anguillidae</taxon>
        <taxon>Anguilla</taxon>
    </lineage>
</organism>
<comment type="caution">
    <text evidence="12">The sequence shown here is derived from an EMBL/GenBank/DDBJ whole genome shotgun (WGS) entry which is preliminary data.</text>
</comment>
<dbReference type="GO" id="GO:0042246">
    <property type="term" value="P:tissue regeneration"/>
    <property type="evidence" value="ECO:0007669"/>
    <property type="project" value="InterPro"/>
</dbReference>
<evidence type="ECO:0000313" key="12">
    <source>
        <dbReference type="EMBL" id="KAG5850406.1"/>
    </source>
</evidence>
<dbReference type="AlphaFoldDB" id="A0A9D3S320"/>
<evidence type="ECO:0000256" key="8">
    <source>
        <dbReference type="ARBA" id="ARBA00023157"/>
    </source>
</evidence>
<dbReference type="EMBL" id="JAFIRN010000004">
    <property type="protein sequence ID" value="KAG5850406.1"/>
    <property type="molecule type" value="Genomic_DNA"/>
</dbReference>
<name>A0A9D3S320_ANGAN</name>
<dbReference type="CDD" id="cd19437">
    <property type="entry name" value="lipocalin_apoD-like"/>
    <property type="match status" value="1"/>
</dbReference>
<dbReference type="GO" id="GO:0005737">
    <property type="term" value="C:cytoplasm"/>
    <property type="evidence" value="ECO:0007669"/>
    <property type="project" value="TreeGrafter"/>
</dbReference>
<dbReference type="PRINTS" id="PR01219">
    <property type="entry name" value="APOLIPOPROTD"/>
</dbReference>
<keyword evidence="10" id="KW-0873">Pyrrolidone carboxylic acid</keyword>
<evidence type="ECO:0000256" key="1">
    <source>
        <dbReference type="ARBA" id="ARBA00004613"/>
    </source>
</evidence>
<dbReference type="GO" id="GO:0005576">
    <property type="term" value="C:extracellular region"/>
    <property type="evidence" value="ECO:0007669"/>
    <property type="project" value="UniProtKB-SubCell"/>
</dbReference>
<evidence type="ECO:0000256" key="10">
    <source>
        <dbReference type="ARBA" id="ARBA00023283"/>
    </source>
</evidence>
<keyword evidence="9" id="KW-0325">Glycoprotein</keyword>
<keyword evidence="5" id="KW-0964">Secreted</keyword>
<dbReference type="GO" id="GO:0007420">
    <property type="term" value="P:brain development"/>
    <property type="evidence" value="ECO:0007669"/>
    <property type="project" value="InterPro"/>
</dbReference>
<dbReference type="GO" id="GO:0006629">
    <property type="term" value="P:lipid metabolic process"/>
    <property type="evidence" value="ECO:0007669"/>
    <property type="project" value="TreeGrafter"/>
</dbReference>
<keyword evidence="13" id="KW-1185">Reference proteome</keyword>
<dbReference type="InterPro" id="IPR022272">
    <property type="entry name" value="Lipocalin_CS"/>
</dbReference>
<dbReference type="InterPro" id="IPR026222">
    <property type="entry name" value="ApoD_vertbrte"/>
</dbReference>
<dbReference type="GO" id="GO:0006869">
    <property type="term" value="P:lipid transport"/>
    <property type="evidence" value="ECO:0007669"/>
    <property type="project" value="InterPro"/>
</dbReference>
<evidence type="ECO:0000256" key="4">
    <source>
        <dbReference type="ARBA" id="ARBA00022448"/>
    </source>
</evidence>